<dbReference type="PRINTS" id="PR01439">
    <property type="entry name" value="CELLSNTHASEA"/>
</dbReference>
<dbReference type="GO" id="GO:0005886">
    <property type="term" value="C:plasma membrane"/>
    <property type="evidence" value="ECO:0007669"/>
    <property type="project" value="TreeGrafter"/>
</dbReference>
<dbReference type="InterPro" id="IPR003919">
    <property type="entry name" value="Cell_synth_A"/>
</dbReference>
<feature type="transmembrane region" description="Helical" evidence="7">
    <location>
        <begin position="518"/>
        <end position="538"/>
    </location>
</feature>
<dbReference type="GO" id="GO:0016759">
    <property type="term" value="F:cellulose synthase activity"/>
    <property type="evidence" value="ECO:0007669"/>
    <property type="project" value="InterPro"/>
</dbReference>
<gene>
    <name evidence="8" type="ORF">GXW76_02600</name>
</gene>
<dbReference type="Proteomes" id="UP001138751">
    <property type="component" value="Unassembled WGS sequence"/>
</dbReference>
<feature type="transmembrane region" description="Helical" evidence="7">
    <location>
        <begin position="71"/>
        <end position="92"/>
    </location>
</feature>
<evidence type="ECO:0000313" key="9">
    <source>
        <dbReference type="Proteomes" id="UP001138751"/>
    </source>
</evidence>
<dbReference type="SUPFAM" id="SSF53448">
    <property type="entry name" value="Nucleotide-diphospho-sugar transferases"/>
    <property type="match status" value="1"/>
</dbReference>
<feature type="transmembrane region" description="Helical" evidence="7">
    <location>
        <begin position="34"/>
        <end position="51"/>
    </location>
</feature>
<keyword evidence="9" id="KW-1185">Reference proteome</keyword>
<dbReference type="Gene3D" id="3.90.550.10">
    <property type="entry name" value="Spore Coat Polysaccharide Biosynthesis Protein SpsA, Chain A"/>
    <property type="match status" value="1"/>
</dbReference>
<feature type="transmembrane region" description="Helical" evidence="7">
    <location>
        <begin position="6"/>
        <end position="27"/>
    </location>
</feature>
<dbReference type="AlphaFoldDB" id="A0A9X9WSC3"/>
<evidence type="ECO:0000313" key="8">
    <source>
        <dbReference type="EMBL" id="MBR0670052.1"/>
    </source>
</evidence>
<evidence type="ECO:0000256" key="1">
    <source>
        <dbReference type="ARBA" id="ARBA00004141"/>
    </source>
</evidence>
<evidence type="ECO:0000256" key="7">
    <source>
        <dbReference type="SAM" id="Phobius"/>
    </source>
</evidence>
<evidence type="ECO:0000256" key="6">
    <source>
        <dbReference type="ARBA" id="ARBA00023136"/>
    </source>
</evidence>
<evidence type="ECO:0000256" key="2">
    <source>
        <dbReference type="ARBA" id="ARBA00022676"/>
    </source>
</evidence>
<dbReference type="Pfam" id="PF13641">
    <property type="entry name" value="Glyco_tranf_2_3"/>
    <property type="match status" value="1"/>
</dbReference>
<keyword evidence="6 7" id="KW-0472">Membrane</keyword>
<dbReference type="RefSeq" id="WP_211860427.1">
    <property type="nucleotide sequence ID" value="NZ_JAAEDM010000004.1"/>
</dbReference>
<proteinExistence type="predicted"/>
<dbReference type="EMBL" id="JAAEDM010000004">
    <property type="protein sequence ID" value="MBR0670052.1"/>
    <property type="molecule type" value="Genomic_DNA"/>
</dbReference>
<dbReference type="PANTHER" id="PTHR43867">
    <property type="entry name" value="CELLULOSE SYNTHASE CATALYTIC SUBUNIT A [UDP-FORMING]"/>
    <property type="match status" value="1"/>
</dbReference>
<keyword evidence="3" id="KW-0808">Transferase</keyword>
<dbReference type="InterPro" id="IPR029044">
    <property type="entry name" value="Nucleotide-diphossugar_trans"/>
</dbReference>
<feature type="transmembrane region" description="Helical" evidence="7">
    <location>
        <begin position="481"/>
        <end position="498"/>
    </location>
</feature>
<reference evidence="8" key="2">
    <citation type="journal article" date="2021" name="Syst. Appl. Microbiol.">
        <title>Roseomonas hellenica sp. nov., isolated from roots of wild-growing Alkanna tinctoria.</title>
        <authorList>
            <person name="Rat A."/>
            <person name="Naranjo H.D."/>
            <person name="Lebbe L."/>
            <person name="Cnockaert M."/>
            <person name="Krigas N."/>
            <person name="Grigoriadou K."/>
            <person name="Maloupa E."/>
            <person name="Willems A."/>
        </authorList>
    </citation>
    <scope>NUCLEOTIDE SEQUENCE</scope>
    <source>
        <strain evidence="8">LMG 31231</strain>
    </source>
</reference>
<protein>
    <submittedName>
        <fullName evidence="8">Glycosyltransferase</fullName>
    </submittedName>
</protein>
<reference evidence="8" key="1">
    <citation type="submission" date="2020-01" db="EMBL/GenBank/DDBJ databases">
        <authorList>
            <person name="Rat A."/>
        </authorList>
    </citation>
    <scope>NUCLEOTIDE SEQUENCE</scope>
    <source>
        <strain evidence="8">LMG 31231</strain>
    </source>
</reference>
<dbReference type="GO" id="GO:0035438">
    <property type="term" value="F:cyclic-di-GMP binding"/>
    <property type="evidence" value="ECO:0007669"/>
    <property type="project" value="InterPro"/>
</dbReference>
<accession>A0A9X9WSC3</accession>
<feature type="transmembrane region" description="Helical" evidence="7">
    <location>
        <begin position="408"/>
        <end position="435"/>
    </location>
</feature>
<keyword evidence="4 7" id="KW-0812">Transmembrane</keyword>
<name>A0A9X9WSC3_9PROT</name>
<keyword evidence="5 7" id="KW-1133">Transmembrane helix</keyword>
<evidence type="ECO:0000256" key="3">
    <source>
        <dbReference type="ARBA" id="ARBA00022679"/>
    </source>
</evidence>
<comment type="subcellular location">
    <subcellularLocation>
        <location evidence="1">Membrane</location>
        <topology evidence="1">Multi-pass membrane protein</topology>
    </subcellularLocation>
</comment>
<feature type="transmembrane region" description="Helical" evidence="7">
    <location>
        <begin position="373"/>
        <end position="396"/>
    </location>
</feature>
<evidence type="ECO:0000256" key="4">
    <source>
        <dbReference type="ARBA" id="ARBA00022692"/>
    </source>
</evidence>
<dbReference type="PANTHER" id="PTHR43867:SF2">
    <property type="entry name" value="CELLULOSE SYNTHASE CATALYTIC SUBUNIT A [UDP-FORMING]"/>
    <property type="match status" value="1"/>
</dbReference>
<organism evidence="8 9">
    <name type="scientific">Neoroseomonas soli</name>
    <dbReference type="NCBI Taxonomy" id="1081025"/>
    <lineage>
        <taxon>Bacteria</taxon>
        <taxon>Pseudomonadati</taxon>
        <taxon>Pseudomonadota</taxon>
        <taxon>Alphaproteobacteria</taxon>
        <taxon>Acetobacterales</taxon>
        <taxon>Acetobacteraceae</taxon>
        <taxon>Neoroseomonas</taxon>
    </lineage>
</organism>
<dbReference type="InterPro" id="IPR050321">
    <property type="entry name" value="Glycosyltr_2/OpgH_subfam"/>
</dbReference>
<comment type="caution">
    <text evidence="8">The sequence shown here is derived from an EMBL/GenBank/DDBJ whole genome shotgun (WGS) entry which is preliminary data.</text>
</comment>
<sequence length="659" mass="72488">MLLLGDYSAALAPTLVVLGLALVILPLCRRDDPVVRATLCVIASLLAWRYMAWRFTETVPDLDWTFDALVGWGFALLEATTLLSSTIAFMILTRTRNRAQEADDNAGWWRPGPAPVVDVLIATYNEEEPILERTIAGALALRHPRTRVWVLDDGQRDWLRALCERLGANYLARTDNAHAKAGNINAAFATLRALDRPPEFVAVLDADFVPHKDFLDRALALFHDPKVGLVQTPQHFFNQDPIQQNLGLGRTYPDEQRFFFDHVQPARDAWGLAFCCGTSSVMRWGALEAIGGFPVGSVTEDYLITLRLQEEGFATVYLNEPLTEGLAPEGLGEYITQRGRWCLGLMQIVRGPMGPFARNRLRLRDRIGLVDSFLFWATTYPFRLACLVTPLAYWYFGITVVNAPVAGVIAYFLPYFVAVLFAVNWVSGGLIVPVLNDVSQLLGAKEISKAVAIGIAQPRGHKFKVTAKGGDRTRVVVQWPILRPLAIVFVLTLGGLFFSPATDVVFDRDAGDGKWVILGWTIYNLVVLGVAMAVCVELPRASSAPRIMPERVLLHTTAGDGNAWLMRLTTEDAWLRGGPFLAPGDTCEVAIEGVGRVAAKVTRVEPSGSALALMPDEPQRTALLVRLHTREGAAGTTETNVGGLFTDLALRASRGWMGR</sequence>
<dbReference type="GO" id="GO:0006011">
    <property type="term" value="P:UDP-alpha-D-glucose metabolic process"/>
    <property type="evidence" value="ECO:0007669"/>
    <property type="project" value="InterPro"/>
</dbReference>
<evidence type="ECO:0000256" key="5">
    <source>
        <dbReference type="ARBA" id="ARBA00022989"/>
    </source>
</evidence>
<dbReference type="CDD" id="cd06421">
    <property type="entry name" value="CESA_CelA_like"/>
    <property type="match status" value="1"/>
</dbReference>
<keyword evidence="2" id="KW-0328">Glycosyltransferase</keyword>